<keyword evidence="4" id="KW-0676">Redox-active center</keyword>
<gene>
    <name evidence="8" type="ORF">H9814_06185</name>
</gene>
<evidence type="ECO:0000256" key="2">
    <source>
        <dbReference type="ARBA" id="ARBA00022748"/>
    </source>
</evidence>
<name>A0A9D2E965_9BACE</name>
<comment type="caution">
    <text evidence="8">The sequence shown here is derived from an EMBL/GenBank/DDBJ whole genome shotgun (WGS) entry which is preliminary data.</text>
</comment>
<protein>
    <submittedName>
        <fullName evidence="8">DUF4369 domain-containing protein</fullName>
    </submittedName>
</protein>
<dbReference type="InterPro" id="IPR050553">
    <property type="entry name" value="Thioredoxin_ResA/DsbE_sf"/>
</dbReference>
<evidence type="ECO:0000256" key="4">
    <source>
        <dbReference type="ARBA" id="ARBA00023284"/>
    </source>
</evidence>
<dbReference type="InterPro" id="IPR036249">
    <property type="entry name" value="Thioredoxin-like_sf"/>
</dbReference>
<dbReference type="PROSITE" id="PS51257">
    <property type="entry name" value="PROKAR_LIPOPROTEIN"/>
    <property type="match status" value="1"/>
</dbReference>
<reference evidence="8" key="1">
    <citation type="journal article" date="2021" name="PeerJ">
        <title>Extensive microbial diversity within the chicken gut microbiome revealed by metagenomics and culture.</title>
        <authorList>
            <person name="Gilroy R."/>
            <person name="Ravi A."/>
            <person name="Getino M."/>
            <person name="Pursley I."/>
            <person name="Horton D.L."/>
            <person name="Alikhan N.F."/>
            <person name="Baker D."/>
            <person name="Gharbi K."/>
            <person name="Hall N."/>
            <person name="Watson M."/>
            <person name="Adriaenssens E.M."/>
            <person name="Foster-Nyarko E."/>
            <person name="Jarju S."/>
            <person name="Secka A."/>
            <person name="Antonio M."/>
            <person name="Oren A."/>
            <person name="Chaudhuri R.R."/>
            <person name="La Ragione R."/>
            <person name="Hildebrand F."/>
            <person name="Pallen M.J."/>
        </authorList>
    </citation>
    <scope>NUCLEOTIDE SEQUENCE</scope>
    <source>
        <strain evidence="8">ChiHjej9B8-1298</strain>
    </source>
</reference>
<feature type="chain" id="PRO_5039599889" evidence="5">
    <location>
        <begin position="19"/>
        <end position="341"/>
    </location>
</feature>
<keyword evidence="5" id="KW-0732">Signal</keyword>
<dbReference type="Pfam" id="PF13905">
    <property type="entry name" value="Thioredoxin_8"/>
    <property type="match status" value="1"/>
</dbReference>
<dbReference type="InterPro" id="IPR012336">
    <property type="entry name" value="Thioredoxin-like_fold"/>
</dbReference>
<feature type="signal peptide" evidence="5">
    <location>
        <begin position="1"/>
        <end position="18"/>
    </location>
</feature>
<dbReference type="EMBL" id="DXBX01000048">
    <property type="protein sequence ID" value="HIZ33122.1"/>
    <property type="molecule type" value="Genomic_DNA"/>
</dbReference>
<accession>A0A9D2E965</accession>
<evidence type="ECO:0000256" key="1">
    <source>
        <dbReference type="ARBA" id="ARBA00004196"/>
    </source>
</evidence>
<reference evidence="8" key="2">
    <citation type="submission" date="2021-04" db="EMBL/GenBank/DDBJ databases">
        <authorList>
            <person name="Gilroy R."/>
        </authorList>
    </citation>
    <scope>NUCLEOTIDE SEQUENCE</scope>
    <source>
        <strain evidence="8">ChiHjej9B8-1298</strain>
    </source>
</reference>
<organism evidence="8 9">
    <name type="scientific">Candidatus Bacteroides merdigallinarum</name>
    <dbReference type="NCBI Taxonomy" id="2838473"/>
    <lineage>
        <taxon>Bacteria</taxon>
        <taxon>Pseudomonadati</taxon>
        <taxon>Bacteroidota</taxon>
        <taxon>Bacteroidia</taxon>
        <taxon>Bacteroidales</taxon>
        <taxon>Bacteroidaceae</taxon>
        <taxon>Bacteroides</taxon>
    </lineage>
</organism>
<dbReference type="GO" id="GO:0017004">
    <property type="term" value="P:cytochrome complex assembly"/>
    <property type="evidence" value="ECO:0007669"/>
    <property type="project" value="UniProtKB-KW"/>
</dbReference>
<dbReference type="PANTHER" id="PTHR42852:SF6">
    <property type="entry name" value="THIOL:DISULFIDE INTERCHANGE PROTEIN DSBE"/>
    <property type="match status" value="1"/>
</dbReference>
<proteinExistence type="predicted"/>
<feature type="domain" description="DUF4369" evidence="7">
    <location>
        <begin position="30"/>
        <end position="120"/>
    </location>
</feature>
<evidence type="ECO:0000256" key="5">
    <source>
        <dbReference type="SAM" id="SignalP"/>
    </source>
</evidence>
<sequence>MKRLRIIPCLLAALLLMAACGKKQDTDAARLSGEIKGLADGSILVYGMDRLFGRLDTLTVKDGKFSDTLSVDTLTGVYLLFADGTECPVYADRREHITVTGSADNLSALRVTGTPTNDELTALRGELATLGDPAAPAVLDKAAEFIRSHPASAASAYLLEQYFFRQPDPDLKRIEELADPLTGEVKDRPAMTALLDFLENRKKLNEGRSLPYFQVTGKDGKKMSRNAFKDQYLLIHFWASWHAGSRQANAELRRLYRQQRRRKDFALMGVSLDLDRQAWLDAVRRDTLEWKQGCDLKGWDSDAVQRLNLTELPFNILVNPKGRILGINLTADEVAQKIKKE</sequence>
<dbReference type="AlphaFoldDB" id="A0A9D2E965"/>
<dbReference type="InterPro" id="IPR025380">
    <property type="entry name" value="DUF4369"/>
</dbReference>
<evidence type="ECO:0000259" key="6">
    <source>
        <dbReference type="Pfam" id="PF13905"/>
    </source>
</evidence>
<comment type="subcellular location">
    <subcellularLocation>
        <location evidence="1">Cell envelope</location>
    </subcellularLocation>
</comment>
<feature type="domain" description="Thioredoxin-like fold" evidence="6">
    <location>
        <begin position="231"/>
        <end position="324"/>
    </location>
</feature>
<dbReference type="PANTHER" id="PTHR42852">
    <property type="entry name" value="THIOL:DISULFIDE INTERCHANGE PROTEIN DSBE"/>
    <property type="match status" value="1"/>
</dbReference>
<dbReference type="Pfam" id="PF14289">
    <property type="entry name" value="DUF4369"/>
    <property type="match status" value="1"/>
</dbReference>
<keyword evidence="2" id="KW-0201">Cytochrome c-type biogenesis</keyword>
<evidence type="ECO:0000313" key="9">
    <source>
        <dbReference type="Proteomes" id="UP000824028"/>
    </source>
</evidence>
<dbReference type="GO" id="GO:0030313">
    <property type="term" value="C:cell envelope"/>
    <property type="evidence" value="ECO:0007669"/>
    <property type="project" value="UniProtKB-SubCell"/>
</dbReference>
<evidence type="ECO:0000256" key="3">
    <source>
        <dbReference type="ARBA" id="ARBA00023157"/>
    </source>
</evidence>
<dbReference type="Gene3D" id="3.40.30.10">
    <property type="entry name" value="Glutaredoxin"/>
    <property type="match status" value="1"/>
</dbReference>
<dbReference type="Proteomes" id="UP000824028">
    <property type="component" value="Unassembled WGS sequence"/>
</dbReference>
<evidence type="ECO:0000259" key="7">
    <source>
        <dbReference type="Pfam" id="PF14289"/>
    </source>
</evidence>
<dbReference type="SUPFAM" id="SSF52833">
    <property type="entry name" value="Thioredoxin-like"/>
    <property type="match status" value="1"/>
</dbReference>
<evidence type="ECO:0000313" key="8">
    <source>
        <dbReference type="EMBL" id="HIZ33122.1"/>
    </source>
</evidence>
<keyword evidence="3" id="KW-1015">Disulfide bond</keyword>